<dbReference type="GO" id="GO:0065002">
    <property type="term" value="P:intracellular protein transmembrane transport"/>
    <property type="evidence" value="ECO:0007669"/>
    <property type="project" value="UniProtKB-UniRule"/>
</dbReference>
<dbReference type="Proteomes" id="UP000176451">
    <property type="component" value="Unassembled WGS sequence"/>
</dbReference>
<feature type="transmembrane region" description="Helical" evidence="9">
    <location>
        <begin position="27"/>
        <end position="48"/>
    </location>
</feature>
<dbReference type="InterPro" id="IPR001901">
    <property type="entry name" value="Translocase_SecE/Sec61-g"/>
</dbReference>
<dbReference type="GO" id="GO:0008320">
    <property type="term" value="F:protein transmembrane transporter activity"/>
    <property type="evidence" value="ECO:0007669"/>
    <property type="project" value="UniProtKB-UniRule"/>
</dbReference>
<comment type="similarity">
    <text evidence="9">Belongs to the SecE/SEC61-gamma family.</text>
</comment>
<dbReference type="Pfam" id="PF00584">
    <property type="entry name" value="SecE"/>
    <property type="match status" value="1"/>
</dbReference>
<dbReference type="GO" id="GO:0009306">
    <property type="term" value="P:protein secretion"/>
    <property type="evidence" value="ECO:0007669"/>
    <property type="project" value="UniProtKB-UniRule"/>
</dbReference>
<gene>
    <name evidence="9" type="primary">secE</name>
    <name evidence="10" type="ORF">A3F08_01135</name>
</gene>
<evidence type="ECO:0000313" key="11">
    <source>
        <dbReference type="Proteomes" id="UP000176451"/>
    </source>
</evidence>
<evidence type="ECO:0000256" key="8">
    <source>
        <dbReference type="ARBA" id="ARBA00023136"/>
    </source>
</evidence>
<reference evidence="10 11" key="1">
    <citation type="journal article" date="2016" name="Nat. Commun.">
        <title>Thousands of microbial genomes shed light on interconnected biogeochemical processes in an aquifer system.</title>
        <authorList>
            <person name="Anantharaman K."/>
            <person name="Brown C.T."/>
            <person name="Hug L.A."/>
            <person name="Sharon I."/>
            <person name="Castelle C.J."/>
            <person name="Probst A.J."/>
            <person name="Thomas B.C."/>
            <person name="Singh A."/>
            <person name="Wilkins M.J."/>
            <person name="Karaoz U."/>
            <person name="Brodie E.L."/>
            <person name="Williams K.H."/>
            <person name="Hubbard S.S."/>
            <person name="Banfield J.F."/>
        </authorList>
    </citation>
    <scope>NUCLEOTIDE SEQUENCE [LARGE SCALE GENOMIC DNA]</scope>
</reference>
<comment type="subcellular location">
    <subcellularLocation>
        <location evidence="9">Cell membrane</location>
        <topology evidence="9">Single-pass membrane protein</topology>
    </subcellularLocation>
    <subcellularLocation>
        <location evidence="1">Membrane</location>
    </subcellularLocation>
</comment>
<keyword evidence="3 9" id="KW-1003">Cell membrane</keyword>
<protein>
    <recommendedName>
        <fullName evidence="9">Protein translocase subunit SecE</fullName>
    </recommendedName>
</protein>
<dbReference type="PANTHER" id="PTHR33910">
    <property type="entry name" value="PROTEIN TRANSLOCASE SUBUNIT SECE"/>
    <property type="match status" value="1"/>
</dbReference>
<organism evidence="10 11">
    <name type="scientific">Candidatus Berkelbacteria bacterium RIFCSPHIGHO2_12_FULL_36_9</name>
    <dbReference type="NCBI Taxonomy" id="1797469"/>
    <lineage>
        <taxon>Bacteria</taxon>
        <taxon>Candidatus Berkelbacteria</taxon>
    </lineage>
</organism>
<evidence type="ECO:0000256" key="2">
    <source>
        <dbReference type="ARBA" id="ARBA00022448"/>
    </source>
</evidence>
<dbReference type="GO" id="GO:0043952">
    <property type="term" value="P:protein transport by the Sec complex"/>
    <property type="evidence" value="ECO:0007669"/>
    <property type="project" value="UniProtKB-UniRule"/>
</dbReference>
<evidence type="ECO:0000256" key="7">
    <source>
        <dbReference type="ARBA" id="ARBA00023010"/>
    </source>
</evidence>
<dbReference type="STRING" id="1797469.A3F08_01135"/>
<evidence type="ECO:0000256" key="9">
    <source>
        <dbReference type="HAMAP-Rule" id="MF_00422"/>
    </source>
</evidence>
<comment type="caution">
    <text evidence="10">The sequence shown here is derived from an EMBL/GenBank/DDBJ whole genome shotgun (WGS) entry which is preliminary data.</text>
</comment>
<keyword evidence="6 9" id="KW-1133">Transmembrane helix</keyword>
<evidence type="ECO:0000256" key="3">
    <source>
        <dbReference type="ARBA" id="ARBA00022475"/>
    </source>
</evidence>
<evidence type="ECO:0000256" key="4">
    <source>
        <dbReference type="ARBA" id="ARBA00022692"/>
    </source>
</evidence>
<evidence type="ECO:0000256" key="6">
    <source>
        <dbReference type="ARBA" id="ARBA00022989"/>
    </source>
</evidence>
<evidence type="ECO:0000256" key="5">
    <source>
        <dbReference type="ARBA" id="ARBA00022927"/>
    </source>
</evidence>
<dbReference type="InterPro" id="IPR005807">
    <property type="entry name" value="SecE_bac"/>
</dbReference>
<dbReference type="EMBL" id="MEZV01000055">
    <property type="protein sequence ID" value="OGD65629.1"/>
    <property type="molecule type" value="Genomic_DNA"/>
</dbReference>
<dbReference type="GO" id="GO:0006605">
    <property type="term" value="P:protein targeting"/>
    <property type="evidence" value="ECO:0007669"/>
    <property type="project" value="UniProtKB-UniRule"/>
</dbReference>
<keyword evidence="7 9" id="KW-0811">Translocation</keyword>
<dbReference type="PANTHER" id="PTHR33910:SF1">
    <property type="entry name" value="PROTEIN TRANSLOCASE SUBUNIT SECE"/>
    <property type="match status" value="1"/>
</dbReference>
<dbReference type="HAMAP" id="MF_00422">
    <property type="entry name" value="SecE"/>
    <property type="match status" value="1"/>
</dbReference>
<evidence type="ECO:0000256" key="1">
    <source>
        <dbReference type="ARBA" id="ARBA00004370"/>
    </source>
</evidence>
<keyword evidence="5 9" id="KW-0653">Protein transport</keyword>
<accession>A0A1F5EDV9</accession>
<name>A0A1F5EDV9_9BACT</name>
<proteinExistence type="inferred from homology"/>
<dbReference type="InterPro" id="IPR038379">
    <property type="entry name" value="SecE_sf"/>
</dbReference>
<dbReference type="NCBIfam" id="TIGR00964">
    <property type="entry name" value="secE_bact"/>
    <property type="match status" value="1"/>
</dbReference>
<dbReference type="PROSITE" id="PS01067">
    <property type="entry name" value="SECE_SEC61G"/>
    <property type="match status" value="1"/>
</dbReference>
<sequence length="63" mass="7088">MIKKIQAYFQGVITETKKVTWPNRQQIINHTVTVLVTVAIATIIFGSIDFGLSKILEMVILGR</sequence>
<keyword evidence="4 9" id="KW-0812">Transmembrane</keyword>
<keyword evidence="2 9" id="KW-0813">Transport</keyword>
<comment type="subunit">
    <text evidence="9">Component of the Sec protein translocase complex. Heterotrimer consisting of SecY, SecE and SecG subunits. The heterotrimers can form oligomers, although 1 heterotrimer is thought to be able to translocate proteins. Interacts with the ribosome. Interacts with SecDF, and other proteins may be involved. Interacts with SecA.</text>
</comment>
<dbReference type="Gene3D" id="1.20.5.1030">
    <property type="entry name" value="Preprotein translocase secy subunit"/>
    <property type="match status" value="1"/>
</dbReference>
<evidence type="ECO:0000313" key="10">
    <source>
        <dbReference type="EMBL" id="OGD65629.1"/>
    </source>
</evidence>
<keyword evidence="8 9" id="KW-0472">Membrane</keyword>
<dbReference type="GO" id="GO:0005886">
    <property type="term" value="C:plasma membrane"/>
    <property type="evidence" value="ECO:0007669"/>
    <property type="project" value="UniProtKB-SubCell"/>
</dbReference>
<comment type="function">
    <text evidence="9">Essential subunit of the Sec protein translocation channel SecYEG. Clamps together the 2 halves of SecY. May contact the channel plug during translocation.</text>
</comment>
<dbReference type="AlphaFoldDB" id="A0A1F5EDV9"/>